<reference evidence="2" key="1">
    <citation type="submission" date="2022-07" db="EMBL/GenBank/DDBJ databases">
        <title>Taxonomy of Aspergillus series Nigri: significant species reduction supported by multi-species coalescent approaches.</title>
        <authorList>
            <person name="Bian C."/>
            <person name="Kusuya Y."/>
            <person name="Sklenar F."/>
            <person name="D'hooge E."/>
            <person name="Yaguchi T."/>
            <person name="Takahashi H."/>
            <person name="Hubka V."/>
        </authorList>
    </citation>
    <scope>NUCLEOTIDE SEQUENCE</scope>
    <source>
        <strain evidence="2">CBS 733.88</strain>
    </source>
</reference>
<dbReference type="Proteomes" id="UP001143548">
    <property type="component" value="Unassembled WGS sequence"/>
</dbReference>
<feature type="transmembrane region" description="Helical" evidence="1">
    <location>
        <begin position="27"/>
        <end position="48"/>
    </location>
</feature>
<gene>
    <name evidence="2" type="ORF">AbraCBS73388_003691</name>
</gene>
<feature type="transmembrane region" description="Helical" evidence="1">
    <location>
        <begin position="243"/>
        <end position="267"/>
    </location>
</feature>
<feature type="transmembrane region" description="Helical" evidence="1">
    <location>
        <begin position="97"/>
        <end position="119"/>
    </location>
</feature>
<accession>A0A9W5YMG4</accession>
<feature type="transmembrane region" description="Helical" evidence="1">
    <location>
        <begin position="217"/>
        <end position="237"/>
    </location>
</feature>
<dbReference type="AlphaFoldDB" id="A0A9W5YMG4"/>
<sequence length="304" mass="35422">MSAEIQQPSEECISLNYSLEKRKLRIFIFWFLVFMDSVAFPIGLYYLLTRCTTLSTTTIFNILTMTLFGTFLTETLQRSWSLWRKKSGVRVRNAGRYYFDFTHWNILVAWVVIIAEFVVGTIPDPPWIRMLAMPVPSLFFIFSLEMLIVEYMYIFKMSVPFRISSIPKGDPMRPALYPFLEDIIAVDGKGGTEFRDRLAQRYIASPPFRNMLHRLTMLWMIPQMLVAGGTLAGIVIADHELAYILGWSVPAIWAGTWVVVTVVWIRVELRRERHYWMGVRLTRQLQRERRDVPETVGVIEGEAT</sequence>
<evidence type="ECO:0000313" key="2">
    <source>
        <dbReference type="EMBL" id="GKZ19359.1"/>
    </source>
</evidence>
<evidence type="ECO:0000313" key="3">
    <source>
        <dbReference type="Proteomes" id="UP001143548"/>
    </source>
</evidence>
<dbReference type="PANTHER" id="PTHR42024:SF1">
    <property type="entry name" value="AMINO ACID PERMEASE_ SLC12A DOMAIN-CONTAINING PROTEIN"/>
    <property type="match status" value="1"/>
</dbReference>
<dbReference type="EMBL" id="BROQ01000018">
    <property type="protein sequence ID" value="GKZ19359.1"/>
    <property type="molecule type" value="Genomic_DNA"/>
</dbReference>
<evidence type="ECO:0000256" key="1">
    <source>
        <dbReference type="SAM" id="Phobius"/>
    </source>
</evidence>
<dbReference type="PANTHER" id="PTHR42024">
    <property type="entry name" value="AMINO ACID PERMEASE_ SLC12A DOMAIN-CONTAINING PROTEIN"/>
    <property type="match status" value="1"/>
</dbReference>
<keyword evidence="1" id="KW-0472">Membrane</keyword>
<feature type="transmembrane region" description="Helical" evidence="1">
    <location>
        <begin position="131"/>
        <end position="154"/>
    </location>
</feature>
<comment type="caution">
    <text evidence="2">The sequence shown here is derived from an EMBL/GenBank/DDBJ whole genome shotgun (WGS) entry which is preliminary data.</text>
</comment>
<organism evidence="2 3">
    <name type="scientific">Aspergillus brasiliensis</name>
    <dbReference type="NCBI Taxonomy" id="319629"/>
    <lineage>
        <taxon>Eukaryota</taxon>
        <taxon>Fungi</taxon>
        <taxon>Dikarya</taxon>
        <taxon>Ascomycota</taxon>
        <taxon>Pezizomycotina</taxon>
        <taxon>Eurotiomycetes</taxon>
        <taxon>Eurotiomycetidae</taxon>
        <taxon>Eurotiales</taxon>
        <taxon>Aspergillaceae</taxon>
        <taxon>Aspergillus</taxon>
        <taxon>Aspergillus subgen. Circumdati</taxon>
    </lineage>
</organism>
<proteinExistence type="predicted"/>
<name>A0A9W5YMG4_9EURO</name>
<protein>
    <submittedName>
        <fullName evidence="2">Uncharacterized protein</fullName>
    </submittedName>
</protein>
<feature type="transmembrane region" description="Helical" evidence="1">
    <location>
        <begin position="54"/>
        <end position="76"/>
    </location>
</feature>
<keyword evidence="1" id="KW-1133">Transmembrane helix</keyword>
<keyword evidence="1" id="KW-0812">Transmembrane</keyword>